<evidence type="ECO:0000256" key="1">
    <source>
        <dbReference type="ARBA" id="ARBA00000085"/>
    </source>
</evidence>
<evidence type="ECO:0000256" key="3">
    <source>
        <dbReference type="ARBA" id="ARBA00022553"/>
    </source>
</evidence>
<gene>
    <name evidence="10" type="ORF">H4075_03385</name>
</gene>
<dbReference type="Gene3D" id="1.10.287.130">
    <property type="match status" value="1"/>
</dbReference>
<dbReference type="InterPro" id="IPR015168">
    <property type="entry name" value="SsuA/THI5"/>
</dbReference>
<dbReference type="Proteomes" id="UP000515344">
    <property type="component" value="Chromosome"/>
</dbReference>
<dbReference type="InterPro" id="IPR013655">
    <property type="entry name" value="PAS_fold_3"/>
</dbReference>
<dbReference type="SUPFAM" id="SSF55874">
    <property type="entry name" value="ATPase domain of HSP90 chaperone/DNA topoisomerase II/histidine kinase"/>
    <property type="match status" value="1"/>
</dbReference>
<dbReference type="SUPFAM" id="SSF55785">
    <property type="entry name" value="PYP-like sensor domain (PAS domain)"/>
    <property type="match status" value="1"/>
</dbReference>
<dbReference type="Pfam" id="PF08447">
    <property type="entry name" value="PAS_3"/>
    <property type="match status" value="1"/>
</dbReference>
<keyword evidence="6" id="KW-1133">Transmembrane helix</keyword>
<dbReference type="CDD" id="cd00130">
    <property type="entry name" value="PAS"/>
    <property type="match status" value="1"/>
</dbReference>
<dbReference type="InterPro" id="IPR035965">
    <property type="entry name" value="PAS-like_dom_sf"/>
</dbReference>
<evidence type="ECO:0000259" key="7">
    <source>
        <dbReference type="PROSITE" id="PS50109"/>
    </source>
</evidence>
<dbReference type="KEGG" id="lacs:H4075_03385"/>
<evidence type="ECO:0000259" key="9">
    <source>
        <dbReference type="PROSITE" id="PS50113"/>
    </source>
</evidence>
<dbReference type="InterPro" id="IPR005467">
    <property type="entry name" value="His_kinase_dom"/>
</dbReference>
<name>A0A7G5XIF5_9BACT</name>
<dbReference type="EMBL" id="CP060007">
    <property type="protein sequence ID" value="QNA45258.1"/>
    <property type="molecule type" value="Genomic_DNA"/>
</dbReference>
<dbReference type="Pfam" id="PF02518">
    <property type="entry name" value="HATPase_c"/>
    <property type="match status" value="1"/>
</dbReference>
<dbReference type="PANTHER" id="PTHR43304:SF1">
    <property type="entry name" value="PAC DOMAIN-CONTAINING PROTEIN"/>
    <property type="match status" value="1"/>
</dbReference>
<comment type="catalytic activity">
    <reaction evidence="1">
        <text>ATP + protein L-histidine = ADP + protein N-phospho-L-histidine.</text>
        <dbReference type="EC" id="2.7.13.3"/>
    </reaction>
</comment>
<dbReference type="CDD" id="cd00082">
    <property type="entry name" value="HisKA"/>
    <property type="match status" value="1"/>
</dbReference>
<dbReference type="InterPro" id="IPR004358">
    <property type="entry name" value="Sig_transdc_His_kin-like_C"/>
</dbReference>
<protein>
    <recommendedName>
        <fullName evidence="2">histidine kinase</fullName>
        <ecNumber evidence="2">2.7.13.3</ecNumber>
    </recommendedName>
</protein>
<dbReference type="EC" id="2.7.13.3" evidence="2"/>
<evidence type="ECO:0000256" key="2">
    <source>
        <dbReference type="ARBA" id="ARBA00012438"/>
    </source>
</evidence>
<dbReference type="PRINTS" id="PR00344">
    <property type="entry name" value="BCTRLSENSOR"/>
</dbReference>
<feature type="domain" description="Histidine kinase" evidence="7">
    <location>
        <begin position="499"/>
        <end position="711"/>
    </location>
</feature>
<dbReference type="Gene3D" id="3.30.565.10">
    <property type="entry name" value="Histidine kinase-like ATPase, C-terminal domain"/>
    <property type="match status" value="1"/>
</dbReference>
<dbReference type="AlphaFoldDB" id="A0A7G5XIF5"/>
<dbReference type="InterPro" id="IPR003594">
    <property type="entry name" value="HATPase_dom"/>
</dbReference>
<sequence>MRLHLKWWHQFQFAGYYAAQLKGYYKAEGLDVKIIPADKDHPPVKAVLNGDADFAVTGSDLILNYAKGDKLMVVGPVFQHSAYTVISLNTSGINTPADLVGKRIMASEDQGWVQLQALFLKEGIPLDSLKVIPHSWNNMDLINGLSDAMTGYISVEPYQLEKAGMHVHTILPVNYGIDFYGDLLFTSTSLVKNNPTLVEKFKRASFKGWEYAMKNPDELADYILTLPGVKERNVTKEALLYEAEQMQHLILPGLVEIGHMNEGRWQHILNIHQSLGLIDRSVTLDGFLYDPEKTASNRLLNIILYSSIVAGIIIVIFLVYNLSLRRAVRKRTRELELEVKARTKTQEQLGVNKERLKLAIQAAGIGIWDWDVENDSVFLGDSAATNLGYDPVEFLTDRSYLRSKVHPDDLQPLIGYVHAQINAETDEQGVIVRLKTKSGEWKWCLLISKAVKRDHNNKALHLSGIFLNVNELKNKEIELSELSSTLLKRNKELQQFAYITSHNLRSPVANLLSLSRLFKKEELGEHNKIYFEKIKECISILNETLNDVNEILSFRTVAGETMSSVSLETELQTVTASISEQIKTTAITISNDFSVKEIWFSKRIIRSIFQNLITNAIKYRRKDVNAVIHITSSEDKEYYMLTVEDNGQGIDLEQYGDKVFSLFQRFHTGIDGKGMGLYIIKTQLETLNGKITLSSKVNRGSTFTVYIPKKQLQS</sequence>
<proteinExistence type="predicted"/>
<evidence type="ECO:0000256" key="5">
    <source>
        <dbReference type="ARBA" id="ARBA00022777"/>
    </source>
</evidence>
<keyword evidence="6" id="KW-0472">Membrane</keyword>
<reference evidence="11" key="1">
    <citation type="submission" date="2020-08" db="EMBL/GenBank/DDBJ databases">
        <title>Lacibacter sp. S13-6-6 genome sequencing.</title>
        <authorList>
            <person name="Jin L."/>
        </authorList>
    </citation>
    <scope>NUCLEOTIDE SEQUENCE [LARGE SCALE GENOMIC DNA]</scope>
    <source>
        <strain evidence="11">S13-6-6</strain>
    </source>
</reference>
<dbReference type="InterPro" id="IPR036097">
    <property type="entry name" value="HisK_dim/P_sf"/>
</dbReference>
<evidence type="ECO:0000256" key="4">
    <source>
        <dbReference type="ARBA" id="ARBA00022679"/>
    </source>
</evidence>
<dbReference type="PROSITE" id="PS50113">
    <property type="entry name" value="PAC"/>
    <property type="match status" value="1"/>
</dbReference>
<evidence type="ECO:0000313" key="11">
    <source>
        <dbReference type="Proteomes" id="UP000515344"/>
    </source>
</evidence>
<dbReference type="SUPFAM" id="SSF53850">
    <property type="entry name" value="Periplasmic binding protein-like II"/>
    <property type="match status" value="1"/>
</dbReference>
<dbReference type="Gene3D" id="3.30.450.20">
    <property type="entry name" value="PAS domain"/>
    <property type="match status" value="1"/>
</dbReference>
<keyword evidence="6" id="KW-0812">Transmembrane</keyword>
<evidence type="ECO:0000259" key="8">
    <source>
        <dbReference type="PROSITE" id="PS50112"/>
    </source>
</evidence>
<dbReference type="Pfam" id="PF09084">
    <property type="entry name" value="NMT1"/>
    <property type="match status" value="1"/>
</dbReference>
<keyword evidence="5" id="KW-0418">Kinase</keyword>
<feature type="transmembrane region" description="Helical" evidence="6">
    <location>
        <begin position="302"/>
        <end position="323"/>
    </location>
</feature>
<accession>A0A7G5XIF5</accession>
<dbReference type="InterPro" id="IPR052162">
    <property type="entry name" value="Sensor_kinase/Photoreceptor"/>
</dbReference>
<dbReference type="SMART" id="SM00387">
    <property type="entry name" value="HATPase_c"/>
    <property type="match status" value="1"/>
</dbReference>
<dbReference type="PROSITE" id="PS50112">
    <property type="entry name" value="PAS"/>
    <property type="match status" value="1"/>
</dbReference>
<dbReference type="InterPro" id="IPR000014">
    <property type="entry name" value="PAS"/>
</dbReference>
<dbReference type="PANTHER" id="PTHR43304">
    <property type="entry name" value="PHYTOCHROME-LIKE PROTEIN CPH1"/>
    <property type="match status" value="1"/>
</dbReference>
<dbReference type="InterPro" id="IPR000700">
    <property type="entry name" value="PAS-assoc_C"/>
</dbReference>
<evidence type="ECO:0000313" key="10">
    <source>
        <dbReference type="EMBL" id="QNA45258.1"/>
    </source>
</evidence>
<dbReference type="Gene3D" id="3.40.190.10">
    <property type="entry name" value="Periplasmic binding protein-like II"/>
    <property type="match status" value="2"/>
</dbReference>
<dbReference type="RefSeq" id="WP_182804151.1">
    <property type="nucleotide sequence ID" value="NZ_CP060007.1"/>
</dbReference>
<evidence type="ECO:0000256" key="6">
    <source>
        <dbReference type="SAM" id="Phobius"/>
    </source>
</evidence>
<dbReference type="GO" id="GO:0000155">
    <property type="term" value="F:phosphorelay sensor kinase activity"/>
    <property type="evidence" value="ECO:0007669"/>
    <property type="project" value="InterPro"/>
</dbReference>
<dbReference type="PROSITE" id="PS50109">
    <property type="entry name" value="HIS_KIN"/>
    <property type="match status" value="1"/>
</dbReference>
<keyword evidence="4" id="KW-0808">Transferase</keyword>
<feature type="domain" description="PAS" evidence="8">
    <location>
        <begin position="352"/>
        <end position="424"/>
    </location>
</feature>
<dbReference type="SUPFAM" id="SSF47384">
    <property type="entry name" value="Homodimeric domain of signal transducing histidine kinase"/>
    <property type="match status" value="1"/>
</dbReference>
<keyword evidence="11" id="KW-1185">Reference proteome</keyword>
<dbReference type="InterPro" id="IPR003661">
    <property type="entry name" value="HisK_dim/P_dom"/>
</dbReference>
<feature type="domain" description="PAC" evidence="9">
    <location>
        <begin position="428"/>
        <end position="481"/>
    </location>
</feature>
<organism evidence="10 11">
    <name type="scientific">Lacibacter sediminis</name>
    <dbReference type="NCBI Taxonomy" id="2760713"/>
    <lineage>
        <taxon>Bacteria</taxon>
        <taxon>Pseudomonadati</taxon>
        <taxon>Bacteroidota</taxon>
        <taxon>Chitinophagia</taxon>
        <taxon>Chitinophagales</taxon>
        <taxon>Chitinophagaceae</taxon>
        <taxon>Lacibacter</taxon>
    </lineage>
</organism>
<keyword evidence="3" id="KW-0597">Phosphoprotein</keyword>
<dbReference type="InterPro" id="IPR036890">
    <property type="entry name" value="HATPase_C_sf"/>
</dbReference>